<reference evidence="8" key="1">
    <citation type="submission" date="2022-12" db="EMBL/GenBank/DDBJ databases">
        <title>Chromosome-level genome assembly of the bean flower thrips Megalurothrips usitatus.</title>
        <authorList>
            <person name="Ma L."/>
            <person name="Liu Q."/>
            <person name="Li H."/>
            <person name="Cai W."/>
        </authorList>
    </citation>
    <scope>NUCLEOTIDE SEQUENCE</scope>
    <source>
        <strain evidence="8">Cailab_2022a</strain>
    </source>
</reference>
<dbReference type="SUPFAM" id="SSF52096">
    <property type="entry name" value="ClpP/crotonase"/>
    <property type="match status" value="1"/>
</dbReference>
<dbReference type="PROSITE" id="PS00166">
    <property type="entry name" value="ENOYL_COA_HYDRATASE"/>
    <property type="match status" value="1"/>
</dbReference>
<evidence type="ECO:0000256" key="5">
    <source>
        <dbReference type="ARBA" id="ARBA00023239"/>
    </source>
</evidence>
<name>A0AAV7XPY4_9NEOP</name>
<dbReference type="GO" id="GO:0006635">
    <property type="term" value="P:fatty acid beta-oxidation"/>
    <property type="evidence" value="ECO:0007669"/>
    <property type="project" value="TreeGrafter"/>
</dbReference>
<comment type="similarity">
    <text evidence="1 7">Belongs to the enoyl-CoA hydratase/isomerase family.</text>
</comment>
<dbReference type="GO" id="GO:0004300">
    <property type="term" value="F:enoyl-CoA hydratase activity"/>
    <property type="evidence" value="ECO:0007669"/>
    <property type="project" value="UniProtKB-EC"/>
</dbReference>
<evidence type="ECO:0000256" key="1">
    <source>
        <dbReference type="ARBA" id="ARBA00005254"/>
    </source>
</evidence>
<keyword evidence="5" id="KW-0456">Lyase</keyword>
<evidence type="ECO:0000313" key="9">
    <source>
        <dbReference type="Proteomes" id="UP001075354"/>
    </source>
</evidence>
<comment type="caution">
    <text evidence="8">The sequence shown here is derived from an EMBL/GenBank/DDBJ whole genome shotgun (WGS) entry which is preliminary data.</text>
</comment>
<dbReference type="GO" id="GO:0005739">
    <property type="term" value="C:mitochondrion"/>
    <property type="evidence" value="ECO:0007669"/>
    <property type="project" value="TreeGrafter"/>
</dbReference>
<keyword evidence="3" id="KW-0276">Fatty acid metabolism</keyword>
<dbReference type="PANTHER" id="PTHR11941:SF54">
    <property type="entry name" value="ENOYL-COA HYDRATASE, MITOCHONDRIAL"/>
    <property type="match status" value="1"/>
</dbReference>
<dbReference type="PANTHER" id="PTHR11941">
    <property type="entry name" value="ENOYL-COA HYDRATASE-RELATED"/>
    <property type="match status" value="1"/>
</dbReference>
<keyword evidence="4" id="KW-0443">Lipid metabolism</keyword>
<dbReference type="Gene3D" id="3.90.226.10">
    <property type="entry name" value="2-enoyl-CoA Hydratase, Chain A, domain 1"/>
    <property type="match status" value="1"/>
</dbReference>
<dbReference type="InterPro" id="IPR001753">
    <property type="entry name" value="Enoyl-CoA_hydra/iso"/>
</dbReference>
<proteinExistence type="inferred from homology"/>
<dbReference type="InterPro" id="IPR029045">
    <property type="entry name" value="ClpP/crotonase-like_dom_sf"/>
</dbReference>
<evidence type="ECO:0000256" key="6">
    <source>
        <dbReference type="ARBA" id="ARBA00073937"/>
    </source>
</evidence>
<dbReference type="FunFam" id="1.10.12.10:FF:000001">
    <property type="entry name" value="Probable enoyl-CoA hydratase, mitochondrial"/>
    <property type="match status" value="1"/>
</dbReference>
<protein>
    <recommendedName>
        <fullName evidence="6">Probable enoyl-CoA hydratase, mitochondrial</fullName>
        <ecNumber evidence="2">4.2.1.17</ecNumber>
    </recommendedName>
</protein>
<dbReference type="FunFam" id="3.90.226.10:FF:000019">
    <property type="entry name" value="Enoyl-CoA hydratase, mitochondrial"/>
    <property type="match status" value="1"/>
</dbReference>
<evidence type="ECO:0000256" key="7">
    <source>
        <dbReference type="RuleBase" id="RU003707"/>
    </source>
</evidence>
<evidence type="ECO:0000256" key="3">
    <source>
        <dbReference type="ARBA" id="ARBA00022832"/>
    </source>
</evidence>
<keyword evidence="9" id="KW-1185">Reference proteome</keyword>
<dbReference type="AlphaFoldDB" id="A0AAV7XPY4"/>
<dbReference type="InterPro" id="IPR014748">
    <property type="entry name" value="Enoyl-CoA_hydra_C"/>
</dbReference>
<accession>A0AAV7XPY4</accession>
<evidence type="ECO:0000256" key="2">
    <source>
        <dbReference type="ARBA" id="ARBA00012076"/>
    </source>
</evidence>
<dbReference type="CDD" id="cd06558">
    <property type="entry name" value="crotonase-like"/>
    <property type="match status" value="1"/>
</dbReference>
<sequence length="300" mass="31810">MALSMKAYRLASGLLSTPVKGLSKARGFPQTLRFASTFDIPKYEFVEASVVGQNSNVGLVRLNRPKALNALCDALVDDLASAVKLMDKNTSIGAIVITGSEKAFAAGADIKEMKDGSFASNVTGGLLQGWAEISKCSKPIIAAVNGYALGGGCELAMMCDIIYAGDKARFGQPEVTIGTIPGAGGTQRIARSCGKSKAMEICLTGNQFSAEEAERMGLVSKVIPADKLVDEAVKLGEKIASHSPLIIALCKESVNKAFETSLAEGLSFEKRIFHATFSTNDQKEGMQAFIDKKAPKWTRS</sequence>
<dbReference type="Gene3D" id="1.10.12.10">
    <property type="entry name" value="Lyase 2-enoyl-coa Hydratase, Chain A, domain 2"/>
    <property type="match status" value="1"/>
</dbReference>
<dbReference type="Pfam" id="PF00378">
    <property type="entry name" value="ECH_1"/>
    <property type="match status" value="1"/>
</dbReference>
<dbReference type="InterPro" id="IPR018376">
    <property type="entry name" value="Enoyl-CoA_hyd/isom_CS"/>
</dbReference>
<organism evidence="8 9">
    <name type="scientific">Megalurothrips usitatus</name>
    <name type="common">bean blossom thrips</name>
    <dbReference type="NCBI Taxonomy" id="439358"/>
    <lineage>
        <taxon>Eukaryota</taxon>
        <taxon>Metazoa</taxon>
        <taxon>Ecdysozoa</taxon>
        <taxon>Arthropoda</taxon>
        <taxon>Hexapoda</taxon>
        <taxon>Insecta</taxon>
        <taxon>Pterygota</taxon>
        <taxon>Neoptera</taxon>
        <taxon>Paraneoptera</taxon>
        <taxon>Thysanoptera</taxon>
        <taxon>Terebrantia</taxon>
        <taxon>Thripoidea</taxon>
        <taxon>Thripidae</taxon>
        <taxon>Megalurothrips</taxon>
    </lineage>
</organism>
<evidence type="ECO:0000256" key="4">
    <source>
        <dbReference type="ARBA" id="ARBA00023098"/>
    </source>
</evidence>
<dbReference type="EMBL" id="JAPTSV010000005">
    <property type="protein sequence ID" value="KAJ1527382.1"/>
    <property type="molecule type" value="Genomic_DNA"/>
</dbReference>
<dbReference type="EC" id="4.2.1.17" evidence="2"/>
<evidence type="ECO:0000313" key="8">
    <source>
        <dbReference type="EMBL" id="KAJ1527382.1"/>
    </source>
</evidence>
<dbReference type="Proteomes" id="UP001075354">
    <property type="component" value="Chromosome 5"/>
</dbReference>
<gene>
    <name evidence="8" type="ORF">ONE63_007366</name>
</gene>